<dbReference type="InterPro" id="IPR000219">
    <property type="entry name" value="DH_dom"/>
</dbReference>
<dbReference type="Gene3D" id="1.20.900.10">
    <property type="entry name" value="Dbl homology (DH) domain"/>
    <property type="match status" value="2"/>
</dbReference>
<evidence type="ECO:0000256" key="4">
    <source>
        <dbReference type="ARBA" id="ARBA00022658"/>
    </source>
</evidence>
<dbReference type="PROSITE" id="PS50922">
    <property type="entry name" value="TLC"/>
    <property type="match status" value="1"/>
</dbReference>
<comment type="subcellular location">
    <subcellularLocation>
        <location evidence="1">Membrane</location>
        <topology evidence="1">Multi-pass membrane protein</topology>
    </subcellularLocation>
</comment>
<dbReference type="SUPFAM" id="SSF50729">
    <property type="entry name" value="PH domain-like"/>
    <property type="match status" value="1"/>
</dbReference>
<dbReference type="PANTHER" id="PTHR12877">
    <property type="entry name" value="RHO GUANINE NUCLEOTIDE EXCHANGE FACTOR"/>
    <property type="match status" value="1"/>
</dbReference>
<evidence type="ECO:0000313" key="17">
    <source>
        <dbReference type="EMBL" id="KAH0506954.1"/>
    </source>
</evidence>
<sequence>MTPVSDHVMAESIFDLDYASWKIRSTLAVAGFVFYLGVFVVCHQLSSSLNATYRSLLAKEKVFWNLAATRAVFGVQSTAAGLWALLGDPVLHADKALGQQNWCWFHVATATGFFLFENVAVHLSNLCFRTFDLFLVVHHLFAFLGFLGSMANLRAGHYLAMTTLLLEMSTPFTCISWMLLKAGWSDSLFWKVNQWLMIHMFHCRMILTYHMWWVCFQHWGALVDSLYLPHFALFLCGLALLTLIINPYWTHKKTQQLLNPVDWNFAPPSDTKGGRQERTNGQGLLSPDPDQAWRKEARLSMDQGEPSPPAPAENEVKCDTNNNEEEEGELFDFDSGDEVPEADRQAPSAHGARGADAVLAGESTCLTGNRTGAEPAPEAEPPKLVVPTRVNPYSVIDITPFQEDQPPSPDANTEEEGVGLRVPTGYSVPVPCGYAVPSNLPLLLPAYSSPVIIRAESVEEEEAAEVLGDGQCNSLSSEDLPHSGDQGSQEGNALARWAADPANTAWMENPEEAIYDDVPRENSDSEPDEMIYDDVENGDEGGNSSLEYGWSSSEFESYEEQSDSEGKNGIPRSFLRSSHKKQLSHDLTRFKAHCEERMRGLVASTVGAMEVPQAKRRQERKMQKLMKAAKEGTKDGLEKTKAAVKRGRSFIRTKSFVSQDHRYCFEEEQNLFIDVECKHPEAVLTPMPEGLSQQQVVRRYILGSIVESEKNYVDALRRILEQYEKPLSEMEPRLLSDRKLKMVFYRVKEILQCHSMFQIALASRVSEWDAVETIGDVFVASFEQIPDEVDRANTRFSVMTQATHTHTNTDSRPTAREKLLESMLICVCPGNLALAGCAPLQPAGFTSYLKVQEQFSKSMVLDAYSEYVNNFSTAVAVLKKTCATKPAFLEFLKLSQDSSPDRVTLHSLMMRPIQRFPQFILLLQDMLKNTAKGHPDRLPLQMALTELETLAEKLNERKRDADQRCEVKQIAKAINERYLNKLLSSGNRYLVRSDDVIETVYNDKGEIMKTKERRLFMLNDVLMCATASSRTSHESHAVMNQRYLLKWSVPLGHVDVIEYGGSSGAGEHSRHHAAHSPESLAVVANVKPHKVYMGPGQLYQDLQNLLHDLNVVGQISQLIGNLRGSYQNLNQSVAHDWTSGLQRLILKKEEEIRAADRCRIQLQLPGKQDKSGRPTFFAAVFNTFTPAIKESWVSSLQMAKLALEEENHMGWFCVDDDGNLAKKETHPLLVGHMPVMVAKQPEFKIECAAYNPEPYLSNDSQAASPSAARGFLWIGSCSSQMGQVAIVSFQGSNPKVIECFNVESRILCMVYIPAEESKPQESSEATDPEATASRASHVPTICLGTEEGSISIYKSSQGCKKVRLQHFYTPDKSTVMSLACSPQGLYAGLVNGSVASYTKAPDGSWNSEPQQVIKLGVLPVRSLLLVEGALWAASGGQVFMASVETHTIENQLEAHQDEGMVISHMAVAGVGIWIAFTSGSTLRLFHTETLKHLQDVNIDAPVHSMLPGFTNGHKGSDGGARGKARVLPTRLQGEYDIKVGMESTGMAEVKKEVQGNEPVLPLFSLLHCFHLAKHWLAPAFSAKPDPRHYRTHGIVRYGPFSRGLPVSPPLFPQAGGSVRVSTVLEFD</sequence>
<evidence type="ECO:0000256" key="5">
    <source>
        <dbReference type="ARBA" id="ARBA00022692"/>
    </source>
</evidence>
<evidence type="ECO:0000259" key="16">
    <source>
        <dbReference type="PROSITE" id="PS50922"/>
    </source>
</evidence>
<dbReference type="FunFam" id="2.130.10.10:FF:000340">
    <property type="entry name" value="Rho guanine nucleotide exchange factor (GEF) 10"/>
    <property type="match status" value="1"/>
</dbReference>
<protein>
    <recommendedName>
        <fullName evidence="10">Rho guanine nucleotide exchange factor 10</fullName>
    </recommendedName>
</protein>
<feature type="transmembrane region" description="Helical" evidence="14">
    <location>
        <begin position="133"/>
        <end position="151"/>
    </location>
</feature>
<keyword evidence="6 14" id="KW-1133">Transmembrane helix</keyword>
<dbReference type="Pfam" id="PF19057">
    <property type="entry name" value="PH_19"/>
    <property type="match status" value="1"/>
</dbReference>
<feature type="transmembrane region" description="Helical" evidence="14">
    <location>
        <begin position="62"/>
        <end position="84"/>
    </location>
</feature>
<evidence type="ECO:0000256" key="10">
    <source>
        <dbReference type="ARBA" id="ARBA00074300"/>
    </source>
</evidence>
<evidence type="ECO:0000256" key="1">
    <source>
        <dbReference type="ARBA" id="ARBA00004141"/>
    </source>
</evidence>
<dbReference type="GO" id="GO:0051056">
    <property type="term" value="P:regulation of small GTPase mediated signal transduction"/>
    <property type="evidence" value="ECO:0007669"/>
    <property type="project" value="UniProtKB-ARBA"/>
</dbReference>
<comment type="caution">
    <text evidence="17">The sequence shown here is derived from an EMBL/GenBank/DDBJ whole genome shotgun (WGS) entry which is preliminary data.</text>
</comment>
<dbReference type="CDD" id="cd00160">
    <property type="entry name" value="RhoGEF"/>
    <property type="match status" value="1"/>
</dbReference>
<dbReference type="PANTHER" id="PTHR12877:SF14">
    <property type="entry name" value="RHO GUANINE NUCLEOTIDE EXCHANGE FACTOR 10"/>
    <property type="match status" value="1"/>
</dbReference>
<keyword evidence="7 12" id="KW-0175">Coiled coil</keyword>
<evidence type="ECO:0000259" key="15">
    <source>
        <dbReference type="PROSITE" id="PS50010"/>
    </source>
</evidence>
<feature type="region of interest" description="Disordered" evidence="13">
    <location>
        <begin position="333"/>
        <end position="355"/>
    </location>
</feature>
<gene>
    <name evidence="17" type="ORF">LTLLF_171060</name>
</gene>
<dbReference type="SMART" id="SM00724">
    <property type="entry name" value="TLC"/>
    <property type="match status" value="1"/>
</dbReference>
<feature type="transmembrane region" description="Helical" evidence="14">
    <location>
        <begin position="201"/>
        <end position="221"/>
    </location>
</feature>
<organism evidence="17 18">
    <name type="scientific">Microtus ochrogaster</name>
    <name type="common">Prairie vole</name>
    <dbReference type="NCBI Taxonomy" id="79684"/>
    <lineage>
        <taxon>Eukaryota</taxon>
        <taxon>Metazoa</taxon>
        <taxon>Chordata</taxon>
        <taxon>Craniata</taxon>
        <taxon>Vertebrata</taxon>
        <taxon>Euteleostomi</taxon>
        <taxon>Mammalia</taxon>
        <taxon>Eutheria</taxon>
        <taxon>Euarchontoglires</taxon>
        <taxon>Glires</taxon>
        <taxon>Rodentia</taxon>
        <taxon>Myomorpha</taxon>
        <taxon>Muroidea</taxon>
        <taxon>Cricetidae</taxon>
        <taxon>Arvicolinae</taxon>
        <taxon>Microtus</taxon>
    </lineage>
</organism>
<dbReference type="GO" id="GO:0016020">
    <property type="term" value="C:membrane"/>
    <property type="evidence" value="ECO:0007669"/>
    <property type="project" value="UniProtKB-SubCell"/>
</dbReference>
<reference evidence="17" key="1">
    <citation type="submission" date="2020-03" db="EMBL/GenBank/DDBJ databases">
        <title>Studies in the Genomics of Life Span.</title>
        <authorList>
            <person name="Glass D."/>
        </authorList>
    </citation>
    <scope>NUCLEOTIDE SEQUENCE</scope>
    <source>
        <strain evidence="17">LTLLF</strain>
        <tissue evidence="17">Muscle</tissue>
    </source>
</reference>
<dbReference type="InterPro" id="IPR036322">
    <property type="entry name" value="WD40_repeat_dom_sf"/>
</dbReference>
<proteinExistence type="predicted"/>
<dbReference type="GO" id="GO:0005085">
    <property type="term" value="F:guanyl-nucleotide exchange factor activity"/>
    <property type="evidence" value="ECO:0007669"/>
    <property type="project" value="UniProtKB-KW"/>
</dbReference>
<feature type="domain" description="TLC" evidence="16">
    <location>
        <begin position="62"/>
        <end position="262"/>
    </location>
</feature>
<dbReference type="InterPro" id="IPR035899">
    <property type="entry name" value="DBL_dom_sf"/>
</dbReference>
<dbReference type="FunFam" id="1.20.900.10:FF:000003">
    <property type="entry name" value="Rho guanine nucleotide exchange factor 10 like"/>
    <property type="match status" value="1"/>
</dbReference>
<evidence type="ECO:0000256" key="13">
    <source>
        <dbReference type="SAM" id="MobiDB-lite"/>
    </source>
</evidence>
<dbReference type="SUPFAM" id="SSF50978">
    <property type="entry name" value="WD40 repeat-like"/>
    <property type="match status" value="1"/>
</dbReference>
<evidence type="ECO:0000256" key="6">
    <source>
        <dbReference type="ARBA" id="ARBA00022989"/>
    </source>
</evidence>
<feature type="region of interest" description="Disordered" evidence="13">
    <location>
        <begin position="507"/>
        <end position="578"/>
    </location>
</feature>
<dbReference type="Pfam" id="PF19056">
    <property type="entry name" value="WD40_2"/>
    <property type="match status" value="1"/>
</dbReference>
<keyword evidence="4" id="KW-0344">Guanine-nucleotide releasing factor</keyword>
<keyword evidence="2" id="KW-0488">Methylation</keyword>
<dbReference type="InterPro" id="IPR039919">
    <property type="entry name" value="ARHGEF10/ARHGEF17"/>
</dbReference>
<dbReference type="GO" id="GO:0051496">
    <property type="term" value="P:positive regulation of stress fiber assembly"/>
    <property type="evidence" value="ECO:0007669"/>
    <property type="project" value="UniProtKB-ARBA"/>
</dbReference>
<feature type="transmembrane region" description="Helical" evidence="14">
    <location>
        <begin position="104"/>
        <end position="121"/>
    </location>
</feature>
<feature type="coiled-coil region" evidence="12">
    <location>
        <begin position="940"/>
        <end position="971"/>
    </location>
</feature>
<comment type="function">
    <text evidence="9">May play a role in developmental myelination of peripheral nerves.</text>
</comment>
<evidence type="ECO:0000256" key="3">
    <source>
        <dbReference type="ARBA" id="ARBA00022553"/>
    </source>
</evidence>
<evidence type="ECO:0000256" key="2">
    <source>
        <dbReference type="ARBA" id="ARBA00022481"/>
    </source>
</evidence>
<evidence type="ECO:0000313" key="18">
    <source>
        <dbReference type="Proteomes" id="UP000710432"/>
    </source>
</evidence>
<feature type="region of interest" description="Disordered" evidence="13">
    <location>
        <begin position="464"/>
        <end position="491"/>
    </location>
</feature>
<dbReference type="InterPro" id="IPR006634">
    <property type="entry name" value="TLC-dom"/>
</dbReference>
<dbReference type="Pfam" id="PF03798">
    <property type="entry name" value="TRAM_LAG1_CLN8"/>
    <property type="match status" value="1"/>
</dbReference>
<dbReference type="PROSITE" id="PS50010">
    <property type="entry name" value="DH_2"/>
    <property type="match status" value="1"/>
</dbReference>
<name>A0A8J6G8I6_MICOH</name>
<evidence type="ECO:0000256" key="8">
    <source>
        <dbReference type="ARBA" id="ARBA00023136"/>
    </source>
</evidence>
<keyword evidence="8 11" id="KW-0472">Membrane</keyword>
<feature type="region of interest" description="Disordered" evidence="13">
    <location>
        <begin position="268"/>
        <end position="290"/>
    </location>
</feature>
<evidence type="ECO:0000256" key="9">
    <source>
        <dbReference type="ARBA" id="ARBA00058240"/>
    </source>
</evidence>
<dbReference type="GO" id="GO:0090307">
    <property type="term" value="P:mitotic spindle assembly"/>
    <property type="evidence" value="ECO:0007669"/>
    <property type="project" value="TreeGrafter"/>
</dbReference>
<evidence type="ECO:0000256" key="14">
    <source>
        <dbReference type="SAM" id="Phobius"/>
    </source>
</evidence>
<keyword evidence="5 11" id="KW-0812">Transmembrane</keyword>
<dbReference type="GO" id="GO:0005813">
    <property type="term" value="C:centrosome"/>
    <property type="evidence" value="ECO:0007669"/>
    <property type="project" value="TreeGrafter"/>
</dbReference>
<evidence type="ECO:0000256" key="12">
    <source>
        <dbReference type="SAM" id="Coils"/>
    </source>
</evidence>
<feature type="transmembrane region" description="Helical" evidence="14">
    <location>
        <begin position="23"/>
        <end position="42"/>
    </location>
</feature>
<dbReference type="GO" id="GO:0030036">
    <property type="term" value="P:actin cytoskeleton organization"/>
    <property type="evidence" value="ECO:0007669"/>
    <property type="project" value="TreeGrafter"/>
</dbReference>
<dbReference type="Pfam" id="PF00621">
    <property type="entry name" value="RhoGEF"/>
    <property type="match status" value="2"/>
</dbReference>
<dbReference type="GO" id="GO:0005737">
    <property type="term" value="C:cytoplasm"/>
    <property type="evidence" value="ECO:0007669"/>
    <property type="project" value="UniProtKB-ARBA"/>
</dbReference>
<evidence type="ECO:0000256" key="11">
    <source>
        <dbReference type="PROSITE-ProRule" id="PRU00205"/>
    </source>
</evidence>
<dbReference type="SMART" id="SM00325">
    <property type="entry name" value="RhoGEF"/>
    <property type="match status" value="1"/>
</dbReference>
<feature type="domain" description="DH" evidence="15">
    <location>
        <begin position="697"/>
        <end position="957"/>
    </location>
</feature>
<feature type="compositionally biased region" description="Acidic residues" evidence="13">
    <location>
        <begin position="524"/>
        <end position="539"/>
    </location>
</feature>
<dbReference type="SUPFAM" id="SSF48065">
    <property type="entry name" value="DBL homology domain (DH-domain)"/>
    <property type="match status" value="1"/>
</dbReference>
<accession>A0A8J6G8I6</accession>
<evidence type="ECO:0000256" key="7">
    <source>
        <dbReference type="ARBA" id="ARBA00023054"/>
    </source>
</evidence>
<feature type="transmembrane region" description="Helical" evidence="14">
    <location>
        <begin position="227"/>
        <end position="249"/>
    </location>
</feature>
<dbReference type="Proteomes" id="UP000710432">
    <property type="component" value="Unassembled WGS sequence"/>
</dbReference>
<keyword evidence="3" id="KW-0597">Phosphoprotein</keyword>
<dbReference type="EMBL" id="JAATJU010023814">
    <property type="protein sequence ID" value="KAH0506954.1"/>
    <property type="molecule type" value="Genomic_DNA"/>
</dbReference>